<protein>
    <recommendedName>
        <fullName evidence="3">NmrA-like domain-containing protein</fullName>
    </recommendedName>
</protein>
<sequence>MRVAIAGGTSPTLGCSIVSALQATKGRYTPVILSRKDKTPTEEGSNTQNGGVDMRCVDYHSHDSLVLALSDVHAVISVLLIPGPDWVTAQVNLLHAAEAAGCQRFAPSEFALTSFAHTMVDLLNAKNTVWNAVHASVEQGKIDAARFPCGMFMNYLGIGCPEAKRADALAGFQEGPFLVHLDSSPPWVEVPVRRDNRMPDITMTDIRDVGRFVVAALDMKEQWGGRELGMAGETLGFEKLIRICERYIGYPIEVRRVQEDELRARLSAMRPEQVIPRMECQLEIVCSRGASVVPSTLNLSPSQPTTVEQYMKLYWG</sequence>
<feature type="domain" description="NmrA-like" evidence="3">
    <location>
        <begin position="3"/>
        <end position="279"/>
    </location>
</feature>
<dbReference type="GO" id="GO:0016491">
    <property type="term" value="F:oxidoreductase activity"/>
    <property type="evidence" value="ECO:0007669"/>
    <property type="project" value="UniProtKB-KW"/>
</dbReference>
<dbReference type="Proteomes" id="UP000191672">
    <property type="component" value="Unassembled WGS sequence"/>
</dbReference>
<proteinExistence type="predicted"/>
<keyword evidence="2" id="KW-0560">Oxidoreductase</keyword>
<evidence type="ECO:0000313" key="4">
    <source>
        <dbReference type="EMBL" id="OQD89612.1"/>
    </source>
</evidence>
<dbReference type="PANTHER" id="PTHR47706:SF2">
    <property type="entry name" value="ISOFLAVONE REDUCTASE FAMILY PROTEIN (AFU_ORTHOLOGUE AFUA_2G05290)"/>
    <property type="match status" value="1"/>
</dbReference>
<dbReference type="InterPro" id="IPR051609">
    <property type="entry name" value="NmrA/Isoflavone_reductase-like"/>
</dbReference>
<name>A0A1V6QKV3_9EURO</name>
<accession>A0A1V6QKV3</accession>
<comment type="caution">
    <text evidence="4">The sequence shown here is derived from an EMBL/GenBank/DDBJ whole genome shotgun (WGS) entry which is preliminary data.</text>
</comment>
<reference evidence="5" key="1">
    <citation type="journal article" date="2017" name="Nat. Microbiol.">
        <title>Global analysis of biosynthetic gene clusters reveals vast potential of secondary metabolite production in Penicillium species.</title>
        <authorList>
            <person name="Nielsen J.C."/>
            <person name="Grijseels S."/>
            <person name="Prigent S."/>
            <person name="Ji B."/>
            <person name="Dainat J."/>
            <person name="Nielsen K.F."/>
            <person name="Frisvad J.C."/>
            <person name="Workman M."/>
            <person name="Nielsen J."/>
        </authorList>
    </citation>
    <scope>NUCLEOTIDE SEQUENCE [LARGE SCALE GENOMIC DNA]</scope>
    <source>
        <strain evidence="5">IBT 31811</strain>
    </source>
</reference>
<dbReference type="Gene3D" id="3.90.25.10">
    <property type="entry name" value="UDP-galactose 4-epimerase, domain 1"/>
    <property type="match status" value="1"/>
</dbReference>
<dbReference type="InterPro" id="IPR008030">
    <property type="entry name" value="NmrA-like"/>
</dbReference>
<dbReference type="PANTHER" id="PTHR47706">
    <property type="entry name" value="NMRA-LIKE FAMILY PROTEIN"/>
    <property type="match status" value="1"/>
</dbReference>
<dbReference type="OrthoDB" id="10000533at2759"/>
<gene>
    <name evidence="4" type="ORF">PENANT_c002G05325</name>
</gene>
<dbReference type="InterPro" id="IPR036291">
    <property type="entry name" value="NAD(P)-bd_dom_sf"/>
</dbReference>
<evidence type="ECO:0000313" key="5">
    <source>
        <dbReference type="Proteomes" id="UP000191672"/>
    </source>
</evidence>
<dbReference type="AlphaFoldDB" id="A0A1V6QKV3"/>
<evidence type="ECO:0000256" key="1">
    <source>
        <dbReference type="ARBA" id="ARBA00022857"/>
    </source>
</evidence>
<dbReference type="Pfam" id="PF05368">
    <property type="entry name" value="NmrA"/>
    <property type="match status" value="1"/>
</dbReference>
<dbReference type="EMBL" id="MDYN01000002">
    <property type="protein sequence ID" value="OQD89612.1"/>
    <property type="molecule type" value="Genomic_DNA"/>
</dbReference>
<keyword evidence="1" id="KW-0521">NADP</keyword>
<organism evidence="4 5">
    <name type="scientific">Penicillium antarcticum</name>
    <dbReference type="NCBI Taxonomy" id="416450"/>
    <lineage>
        <taxon>Eukaryota</taxon>
        <taxon>Fungi</taxon>
        <taxon>Dikarya</taxon>
        <taxon>Ascomycota</taxon>
        <taxon>Pezizomycotina</taxon>
        <taxon>Eurotiomycetes</taxon>
        <taxon>Eurotiomycetidae</taxon>
        <taxon>Eurotiales</taxon>
        <taxon>Aspergillaceae</taxon>
        <taxon>Penicillium</taxon>
    </lineage>
</organism>
<dbReference type="Gene3D" id="3.40.50.720">
    <property type="entry name" value="NAD(P)-binding Rossmann-like Domain"/>
    <property type="match status" value="1"/>
</dbReference>
<dbReference type="SUPFAM" id="SSF51735">
    <property type="entry name" value="NAD(P)-binding Rossmann-fold domains"/>
    <property type="match status" value="1"/>
</dbReference>
<keyword evidence="5" id="KW-1185">Reference proteome</keyword>
<evidence type="ECO:0000256" key="2">
    <source>
        <dbReference type="ARBA" id="ARBA00023002"/>
    </source>
</evidence>
<evidence type="ECO:0000259" key="3">
    <source>
        <dbReference type="Pfam" id="PF05368"/>
    </source>
</evidence>